<keyword evidence="2" id="KW-1133">Transmembrane helix</keyword>
<gene>
    <name evidence="3" type="ORF">TCIL3000_4_3220</name>
</gene>
<dbReference type="PANTHER" id="PTHR22876:SF5">
    <property type="entry name" value="CHROMOSOME 9 OPEN READING FRAME 85"/>
    <property type="match status" value="1"/>
</dbReference>
<name>G0ULH2_TRYCI</name>
<dbReference type="PANTHER" id="PTHR22876">
    <property type="entry name" value="ZGC:101016"/>
    <property type="match status" value="1"/>
</dbReference>
<feature type="compositionally biased region" description="Basic and acidic residues" evidence="1">
    <location>
        <begin position="260"/>
        <end position="276"/>
    </location>
</feature>
<dbReference type="VEuPathDB" id="TriTrypDB:TcIL3000_4_3220"/>
<dbReference type="Pfam" id="PF10217">
    <property type="entry name" value="DUF2039"/>
    <property type="match status" value="1"/>
</dbReference>
<feature type="compositionally biased region" description="Basic and acidic residues" evidence="1">
    <location>
        <begin position="283"/>
        <end position="301"/>
    </location>
</feature>
<sequence>MQLRPTFSSWKCLHGPYLVLYLCCVIPQALFTMFCFLSENTSLLCCFSTPNVHCFPCVFVVTFSCKMPGKRVVKNGSRGPHQTHMNKVKFDPYRYKLDDQRLPASVLATMTSLCCRRCCDILQWKVDYGKYAQLQRCRKCNVCSLSTITHAYHRICQSCAAELRRCAKCQKSPGAPCGAIGVEDSDECMRGDTVEEIEEGAGGCVSGPRFGEVVEMAPLTQRAGSIYTFVDEEDSDEELKPLRGLDVPQLKAQKRVSVRQQERDRLSRLKERERRTVLRRSRRGAERASDGDRSECSAEEL</sequence>
<evidence type="ECO:0000313" key="3">
    <source>
        <dbReference type="EMBL" id="CCC90227.1"/>
    </source>
</evidence>
<reference evidence="3" key="1">
    <citation type="journal article" date="2012" name="Proc. Natl. Acad. Sci. U.S.A.">
        <title>Antigenic diversity is generated by distinct evolutionary mechanisms in African trypanosome species.</title>
        <authorList>
            <person name="Jackson A.P."/>
            <person name="Berry A."/>
            <person name="Aslett M."/>
            <person name="Allison H.C."/>
            <person name="Burton P."/>
            <person name="Vavrova-Anderson J."/>
            <person name="Brown R."/>
            <person name="Browne H."/>
            <person name="Corton N."/>
            <person name="Hauser H."/>
            <person name="Gamble J."/>
            <person name="Gilderthorp R."/>
            <person name="Marcello L."/>
            <person name="McQuillan J."/>
            <person name="Otto T.D."/>
            <person name="Quail M.A."/>
            <person name="Sanders M.J."/>
            <person name="van Tonder A."/>
            <person name="Ginger M.L."/>
            <person name="Field M.C."/>
            <person name="Barry J.D."/>
            <person name="Hertz-Fowler C."/>
            <person name="Berriman M."/>
        </authorList>
    </citation>
    <scope>NUCLEOTIDE SEQUENCE</scope>
    <source>
        <strain evidence="3">IL3000</strain>
    </source>
</reference>
<feature type="transmembrane region" description="Helical" evidence="2">
    <location>
        <begin position="12"/>
        <end position="34"/>
    </location>
</feature>
<evidence type="ECO:0000256" key="1">
    <source>
        <dbReference type="SAM" id="MobiDB-lite"/>
    </source>
</evidence>
<keyword evidence="2" id="KW-0472">Membrane</keyword>
<dbReference type="InterPro" id="IPR019351">
    <property type="entry name" value="DUF2039"/>
</dbReference>
<organism evidence="3">
    <name type="scientific">Trypanosoma congolense (strain IL3000)</name>
    <dbReference type="NCBI Taxonomy" id="1068625"/>
    <lineage>
        <taxon>Eukaryota</taxon>
        <taxon>Discoba</taxon>
        <taxon>Euglenozoa</taxon>
        <taxon>Kinetoplastea</taxon>
        <taxon>Metakinetoplastina</taxon>
        <taxon>Trypanosomatida</taxon>
        <taxon>Trypanosomatidae</taxon>
        <taxon>Trypanosoma</taxon>
        <taxon>Nannomonas</taxon>
    </lineage>
</organism>
<evidence type="ECO:0000256" key="2">
    <source>
        <dbReference type="SAM" id="Phobius"/>
    </source>
</evidence>
<dbReference type="AlphaFoldDB" id="G0ULH2"/>
<accession>G0ULH2</accession>
<proteinExistence type="predicted"/>
<feature type="region of interest" description="Disordered" evidence="1">
    <location>
        <begin position="253"/>
        <end position="301"/>
    </location>
</feature>
<keyword evidence="2" id="KW-0812">Transmembrane</keyword>
<dbReference type="EMBL" id="HE575317">
    <property type="protein sequence ID" value="CCC90227.1"/>
    <property type="molecule type" value="Genomic_DNA"/>
</dbReference>
<protein>
    <submittedName>
        <fullName evidence="3">Uncharacterized protein TCIL3000_4_3220</fullName>
    </submittedName>
</protein>